<evidence type="ECO:0008006" key="4">
    <source>
        <dbReference type="Google" id="ProtNLM"/>
    </source>
</evidence>
<proteinExistence type="predicted"/>
<comment type="caution">
    <text evidence="2">The sequence shown here is derived from an EMBL/GenBank/DDBJ whole genome shotgun (WGS) entry which is preliminary data.</text>
</comment>
<protein>
    <recommendedName>
        <fullName evidence="4">Choice-of-anchor D domain-containing protein</fullName>
    </recommendedName>
</protein>
<dbReference type="EMBL" id="QZEI01000021">
    <property type="protein sequence ID" value="RLV60102.1"/>
    <property type="molecule type" value="Genomic_DNA"/>
</dbReference>
<reference evidence="2 3" key="1">
    <citation type="submission" date="2018-09" db="EMBL/GenBank/DDBJ databases">
        <title>Phylogeny of the Shewanellaceae, and recommendation for two new genera, Pseudoshewanella and Parashewanella.</title>
        <authorList>
            <person name="Wang G."/>
        </authorList>
    </citation>
    <scope>NUCLEOTIDE SEQUENCE [LARGE SCALE GENOMIC DNA]</scope>
    <source>
        <strain evidence="2 3">C51</strain>
    </source>
</reference>
<dbReference type="Proteomes" id="UP000281474">
    <property type="component" value="Unassembled WGS sequence"/>
</dbReference>
<evidence type="ECO:0000313" key="2">
    <source>
        <dbReference type="EMBL" id="RLV60102.1"/>
    </source>
</evidence>
<name>A0A3L8Q132_9GAMM</name>
<feature type="signal peptide" evidence="1">
    <location>
        <begin position="1"/>
        <end position="20"/>
    </location>
</feature>
<evidence type="ECO:0000256" key="1">
    <source>
        <dbReference type="SAM" id="SignalP"/>
    </source>
</evidence>
<sequence>MKLKNLQYLVLLMASQAAHALPDLSEPNDILMAEWNNTVEILNTRDSTILECLVVNHRLQECKTKTVKGLTSPYKGQMPAGFIGWPLIFVSQKNTTNIYEYDIDPMTGEIMPNTAATRIPSPFDNRSGKILEFSSGIVSNYVSKDDLRQRYYLSIASDNSTDKYGQLASIDLNINRVPAAVVGWQNYDKVYLPAFTLTASTGSLVDDIIGAGNVGRSLNEQSMLSPFTSKFNQQGQLLSSYNQGGDPHRTPSFLAPNVSSIAKVNGKYWVTYTSKDKFTRYDDFPNGKPIAPDFYQAPNNSNVTIRKINPNGFNNTDYFATFADDDKVGVCSGGHDFVCSDAFRYLEVLFSNNDSNDIPETSFTSTNSNDHGTLIFRNANYSPLNANEIRRNIVIPDNLTAAFSGSCLNKVDFTSRSDAGDLNNGACTLSYDFRKLANLEPINESFDVGFSVASPFGEVPTAFHFNVNLPTAIPHFYFNNNSLPYSDLNLNSGDSGSIEVSFSNSNTESAIPQFSFLNAGRNSETLRSYFTDTGCLASDAPALSSGQSCELNYHIPPSAHNENYVIKLNNPDSVPSYVSTLNVNVSSAGHVIASLPINSGNEKTLTSLHSINIQPNSETLIRFTNLGAVDVSNFSLQFSQPPQQPFPIFFDGDCTEHPNLTALEGYCDLRIRLSNTTDLGKFKLHISGDDYAGYDLPITVGSFPLSKGIGVSDGKNGLLGSINIDQSSQGYLKVTNYTGHSVNDLMITLPDLKLSPKSAQPNNSIFYEAASNGLPSCITGSGVAGEYHIALAQLASCQIAYRVNADVYADNTDAAIQFSYHNEEQSLAYTEEQLIHLTNKNAINVINPKGEGGIDHLDFDASQPSVTISLENTSNYKVNDLHFNLSDPKLTRIFNGAECEKQSLQMGQKCNLTFSLDDEYPLFGKYSLTIAADNLQPRVVPISIALAPMNNVEIDNRGGYSMFVDYIGYYPNNAGGDKYCKSGSCYANAESGWFTNPFNTNIIALPGRSLHLNMVAGTSVSMPSCNGGKIVCTGTTLNPYCRYEGDGTDDPSSPQNQCLQFNHLGFNSPPLKAN</sequence>
<accession>A0A3L8Q132</accession>
<evidence type="ECO:0000313" key="3">
    <source>
        <dbReference type="Proteomes" id="UP000281474"/>
    </source>
</evidence>
<dbReference type="RefSeq" id="WP_121838634.1">
    <property type="nucleotide sequence ID" value="NZ_ML014770.1"/>
</dbReference>
<keyword evidence="1" id="KW-0732">Signal</keyword>
<feature type="chain" id="PRO_5017951294" description="Choice-of-anchor D domain-containing protein" evidence="1">
    <location>
        <begin position="21"/>
        <end position="1074"/>
    </location>
</feature>
<keyword evidence="3" id="KW-1185">Reference proteome</keyword>
<gene>
    <name evidence="2" type="ORF">D5018_08775</name>
</gene>
<dbReference type="OrthoDB" id="6412386at2"/>
<dbReference type="AlphaFoldDB" id="A0A3L8Q132"/>
<organism evidence="2 3">
    <name type="scientific">Parashewanella curva</name>
    <dbReference type="NCBI Taxonomy" id="2338552"/>
    <lineage>
        <taxon>Bacteria</taxon>
        <taxon>Pseudomonadati</taxon>
        <taxon>Pseudomonadota</taxon>
        <taxon>Gammaproteobacteria</taxon>
        <taxon>Alteromonadales</taxon>
        <taxon>Shewanellaceae</taxon>
        <taxon>Parashewanella</taxon>
    </lineage>
</organism>